<name>A0A2P5FUA0_TREOI</name>
<keyword evidence="2" id="KW-1185">Reference proteome</keyword>
<evidence type="ECO:0000313" key="1">
    <source>
        <dbReference type="EMBL" id="POO01376.1"/>
    </source>
</evidence>
<reference evidence="2" key="1">
    <citation type="submission" date="2016-06" db="EMBL/GenBank/DDBJ databases">
        <title>Parallel loss of symbiosis genes in relatives of nitrogen-fixing non-legume Parasponia.</title>
        <authorList>
            <person name="Van Velzen R."/>
            <person name="Holmer R."/>
            <person name="Bu F."/>
            <person name="Rutten L."/>
            <person name="Van Zeijl A."/>
            <person name="Liu W."/>
            <person name="Santuari L."/>
            <person name="Cao Q."/>
            <person name="Sharma T."/>
            <person name="Shen D."/>
            <person name="Roswanjaya Y."/>
            <person name="Wardhani T."/>
            <person name="Kalhor M.S."/>
            <person name="Jansen J."/>
            <person name="Van den Hoogen J."/>
            <person name="Gungor B."/>
            <person name="Hartog M."/>
            <person name="Hontelez J."/>
            <person name="Verver J."/>
            <person name="Yang W.-C."/>
            <person name="Schijlen E."/>
            <person name="Repin R."/>
            <person name="Schilthuizen M."/>
            <person name="Schranz E."/>
            <person name="Heidstra R."/>
            <person name="Miyata K."/>
            <person name="Fedorova E."/>
            <person name="Kohlen W."/>
            <person name="Bisseling T."/>
            <person name="Smit S."/>
            <person name="Geurts R."/>
        </authorList>
    </citation>
    <scope>NUCLEOTIDE SEQUENCE [LARGE SCALE GENOMIC DNA]</scope>
    <source>
        <strain evidence="2">cv. RG33-2</strain>
    </source>
</reference>
<sequence>MASESSSLWAELLYLKYYRNSSFAGARLPAAISTIAKTIWSMRELTGRNYVYLIANGESIDI</sequence>
<accession>A0A2P5FUA0</accession>
<dbReference type="Proteomes" id="UP000237000">
    <property type="component" value="Unassembled WGS sequence"/>
</dbReference>
<evidence type="ECO:0000313" key="2">
    <source>
        <dbReference type="Proteomes" id="UP000237000"/>
    </source>
</evidence>
<dbReference type="OrthoDB" id="1748414at2759"/>
<dbReference type="AlphaFoldDB" id="A0A2P5FUA0"/>
<proteinExistence type="predicted"/>
<dbReference type="InParanoid" id="A0A2P5FUA0"/>
<comment type="caution">
    <text evidence="1">The sequence shown here is derived from an EMBL/GenBank/DDBJ whole genome shotgun (WGS) entry which is preliminary data.</text>
</comment>
<organism evidence="1 2">
    <name type="scientific">Trema orientale</name>
    <name type="common">Charcoal tree</name>
    <name type="synonym">Celtis orientalis</name>
    <dbReference type="NCBI Taxonomy" id="63057"/>
    <lineage>
        <taxon>Eukaryota</taxon>
        <taxon>Viridiplantae</taxon>
        <taxon>Streptophyta</taxon>
        <taxon>Embryophyta</taxon>
        <taxon>Tracheophyta</taxon>
        <taxon>Spermatophyta</taxon>
        <taxon>Magnoliopsida</taxon>
        <taxon>eudicotyledons</taxon>
        <taxon>Gunneridae</taxon>
        <taxon>Pentapetalae</taxon>
        <taxon>rosids</taxon>
        <taxon>fabids</taxon>
        <taxon>Rosales</taxon>
        <taxon>Cannabaceae</taxon>
        <taxon>Trema</taxon>
    </lineage>
</organism>
<protein>
    <submittedName>
        <fullName evidence="1">Uncharacterized protein</fullName>
    </submittedName>
</protein>
<gene>
    <name evidence="1" type="ORF">TorRG33x02_026830</name>
</gene>
<dbReference type="EMBL" id="JXTC01000008">
    <property type="protein sequence ID" value="POO01376.1"/>
    <property type="molecule type" value="Genomic_DNA"/>
</dbReference>